<evidence type="ECO:0000313" key="7">
    <source>
        <dbReference type="Proteomes" id="UP000271162"/>
    </source>
</evidence>
<keyword evidence="4 5" id="KW-0472">Membrane</keyword>
<dbReference type="EMBL" id="UYSL01020393">
    <property type="protein sequence ID" value="VDL74405.1"/>
    <property type="molecule type" value="Genomic_DNA"/>
</dbReference>
<name>A0A0N4Y4I8_NIPBR</name>
<dbReference type="PANTHER" id="PTHR11785:SF117">
    <property type="entry name" value="AMINO ACID TRANSPORTER"/>
    <property type="match status" value="1"/>
</dbReference>
<organism evidence="8">
    <name type="scientific">Nippostrongylus brasiliensis</name>
    <name type="common">Rat hookworm</name>
    <dbReference type="NCBI Taxonomy" id="27835"/>
    <lineage>
        <taxon>Eukaryota</taxon>
        <taxon>Metazoa</taxon>
        <taxon>Ecdysozoa</taxon>
        <taxon>Nematoda</taxon>
        <taxon>Chromadorea</taxon>
        <taxon>Rhabditida</taxon>
        <taxon>Rhabditina</taxon>
        <taxon>Rhabditomorpha</taxon>
        <taxon>Strongyloidea</taxon>
        <taxon>Heligmosomidae</taxon>
        <taxon>Nippostrongylus</taxon>
    </lineage>
</organism>
<reference evidence="8" key="1">
    <citation type="submission" date="2017-02" db="UniProtKB">
        <authorList>
            <consortium name="WormBaseParasite"/>
        </authorList>
    </citation>
    <scope>IDENTIFICATION</scope>
</reference>
<keyword evidence="2 5" id="KW-0812">Transmembrane</keyword>
<evidence type="ECO:0000256" key="2">
    <source>
        <dbReference type="ARBA" id="ARBA00022692"/>
    </source>
</evidence>
<evidence type="ECO:0000256" key="4">
    <source>
        <dbReference type="ARBA" id="ARBA00023136"/>
    </source>
</evidence>
<sequence length="358" mass="38827">MTRKEVNRLGLLGATSYIIGSVIGSGIFVSPKGIILYAGSVGLSLIIWVASAGLASLTALNLSRIQNYIELGTSIPESGAEFSYINYVGWRSIAFSFLWLASMIQGSCSGATLALTFGEYIIEAITPVTCLSGEQRRASVLLLACGVLSATALLNMFSLRRVASRIQLVSMAAKIAALIMIIGIGFFYLIFKGETQHFAKDYIFEGSEWSASKIVLALYQGNWAYGGYTILNYGMEDVQIKDFKTVLSGLFVCAVIYVLANVAYLTVLTPQQILNSSAVATTFAQNTIGSASYAMPALIGFLMLGSVNAEIFAWSRWVTHPYSSAILLRMSKKLGESCSIRKGYIARYFSALTPNLHW</sequence>
<evidence type="ECO:0000256" key="3">
    <source>
        <dbReference type="ARBA" id="ARBA00022989"/>
    </source>
</evidence>
<feature type="transmembrane region" description="Helical" evidence="5">
    <location>
        <begin position="9"/>
        <end position="28"/>
    </location>
</feature>
<dbReference type="PIRSF" id="PIRSF006060">
    <property type="entry name" value="AA_transporter"/>
    <property type="match status" value="1"/>
</dbReference>
<feature type="transmembrane region" description="Helical" evidence="5">
    <location>
        <begin position="171"/>
        <end position="191"/>
    </location>
</feature>
<dbReference type="AlphaFoldDB" id="A0A0N4Y4I8"/>
<evidence type="ECO:0000256" key="1">
    <source>
        <dbReference type="ARBA" id="ARBA00004141"/>
    </source>
</evidence>
<dbReference type="STRING" id="27835.A0A0N4Y4I8"/>
<reference evidence="6 7" key="2">
    <citation type="submission" date="2018-11" db="EMBL/GenBank/DDBJ databases">
        <authorList>
            <consortium name="Pathogen Informatics"/>
        </authorList>
    </citation>
    <scope>NUCLEOTIDE SEQUENCE [LARGE SCALE GENOMIC DNA]</scope>
</reference>
<dbReference type="Gene3D" id="1.20.1740.10">
    <property type="entry name" value="Amino acid/polyamine transporter I"/>
    <property type="match status" value="1"/>
</dbReference>
<evidence type="ECO:0000256" key="5">
    <source>
        <dbReference type="SAM" id="Phobius"/>
    </source>
</evidence>
<dbReference type="InterPro" id="IPR050598">
    <property type="entry name" value="AminoAcid_Transporter"/>
</dbReference>
<dbReference type="WBParaSite" id="NBR_0001081501-mRNA-1">
    <property type="protein sequence ID" value="NBR_0001081501-mRNA-1"/>
    <property type="gene ID" value="NBR_0001081501"/>
</dbReference>
<accession>A0A0N4Y4I8</accession>
<dbReference type="Pfam" id="PF13520">
    <property type="entry name" value="AA_permease_2"/>
    <property type="match status" value="1"/>
</dbReference>
<keyword evidence="7" id="KW-1185">Reference proteome</keyword>
<feature type="transmembrane region" description="Helical" evidence="5">
    <location>
        <begin position="246"/>
        <end position="267"/>
    </location>
</feature>
<dbReference type="InterPro" id="IPR002293">
    <property type="entry name" value="AA/rel_permease1"/>
</dbReference>
<dbReference type="PANTHER" id="PTHR11785">
    <property type="entry name" value="AMINO ACID TRANSPORTER"/>
    <property type="match status" value="1"/>
</dbReference>
<keyword evidence="3 5" id="KW-1133">Transmembrane helix</keyword>
<comment type="subcellular location">
    <subcellularLocation>
        <location evidence="1">Membrane</location>
        <topology evidence="1">Multi-pass membrane protein</topology>
    </subcellularLocation>
</comment>
<protein>
    <submittedName>
        <fullName evidence="8">Solute carrier family 7 member 13 (inferred by orthology to a human protein)</fullName>
    </submittedName>
</protein>
<dbReference type="GO" id="GO:0015179">
    <property type="term" value="F:L-amino acid transmembrane transporter activity"/>
    <property type="evidence" value="ECO:0007669"/>
    <property type="project" value="TreeGrafter"/>
</dbReference>
<evidence type="ECO:0000313" key="6">
    <source>
        <dbReference type="EMBL" id="VDL74405.1"/>
    </source>
</evidence>
<dbReference type="Proteomes" id="UP000271162">
    <property type="component" value="Unassembled WGS sequence"/>
</dbReference>
<feature type="transmembrane region" description="Helical" evidence="5">
    <location>
        <begin position="97"/>
        <end position="118"/>
    </location>
</feature>
<dbReference type="OMA" id="NWAYAGY"/>
<proteinExistence type="predicted"/>
<feature type="transmembrane region" description="Helical" evidence="5">
    <location>
        <begin position="138"/>
        <end position="159"/>
    </location>
</feature>
<feature type="transmembrane region" description="Helical" evidence="5">
    <location>
        <begin position="34"/>
        <end position="60"/>
    </location>
</feature>
<feature type="transmembrane region" description="Helical" evidence="5">
    <location>
        <begin position="211"/>
        <end position="234"/>
    </location>
</feature>
<dbReference type="GO" id="GO:0016020">
    <property type="term" value="C:membrane"/>
    <property type="evidence" value="ECO:0007669"/>
    <property type="project" value="UniProtKB-SubCell"/>
</dbReference>
<feature type="transmembrane region" description="Helical" evidence="5">
    <location>
        <begin position="287"/>
        <end position="307"/>
    </location>
</feature>
<evidence type="ECO:0000313" key="8">
    <source>
        <dbReference type="WBParaSite" id="NBR_0001081501-mRNA-1"/>
    </source>
</evidence>
<gene>
    <name evidence="6" type="ORF">NBR_LOCUS10816</name>
</gene>